<evidence type="ECO:0000256" key="2">
    <source>
        <dbReference type="SAM" id="SignalP"/>
    </source>
</evidence>
<proteinExistence type="predicted"/>
<gene>
    <name evidence="3" type="ORF">BDA96_04G232000</name>
</gene>
<feature type="chain" id="PRO_5037404164" evidence="2">
    <location>
        <begin position="24"/>
        <end position="185"/>
    </location>
</feature>
<dbReference type="AlphaFoldDB" id="A0A921UJ00"/>
<protein>
    <submittedName>
        <fullName evidence="3">Uncharacterized protein</fullName>
    </submittedName>
</protein>
<comment type="caution">
    <text evidence="3">The sequence shown here is derived from an EMBL/GenBank/DDBJ whole genome shotgun (WGS) entry which is preliminary data.</text>
</comment>
<evidence type="ECO:0000313" key="4">
    <source>
        <dbReference type="Proteomes" id="UP000807115"/>
    </source>
</evidence>
<evidence type="ECO:0000313" key="3">
    <source>
        <dbReference type="EMBL" id="KAG0533892.1"/>
    </source>
</evidence>
<keyword evidence="2" id="KW-0732">Signal</keyword>
<sequence length="185" mass="20414">MHAPLWMASLPVLNATIFEGVFAKNLFLTQGRAGAGEDEQPRLPSIPVISGHNKTVCCLFWPPVPQLLVAWLAFAIWPVVQPTPSLFFSFLPCFGRQLLPRQRHALCQKPSLASTTPLPLRNRLASPNPSPVAAIARRRASSVAGSERGPSVSGGSRRRRAGSLITPLEERRSPLPRFRRIRRLT</sequence>
<dbReference type="EMBL" id="CM027683">
    <property type="protein sequence ID" value="KAG0533892.1"/>
    <property type="molecule type" value="Genomic_DNA"/>
</dbReference>
<feature type="region of interest" description="Disordered" evidence="1">
    <location>
        <begin position="139"/>
        <end position="166"/>
    </location>
</feature>
<feature type="signal peptide" evidence="2">
    <location>
        <begin position="1"/>
        <end position="23"/>
    </location>
</feature>
<dbReference type="Proteomes" id="UP000807115">
    <property type="component" value="Chromosome 4"/>
</dbReference>
<reference evidence="3" key="2">
    <citation type="submission" date="2020-10" db="EMBL/GenBank/DDBJ databases">
        <authorList>
            <person name="Cooper E.A."/>
            <person name="Brenton Z.W."/>
            <person name="Flinn B.S."/>
            <person name="Jenkins J."/>
            <person name="Shu S."/>
            <person name="Flowers D."/>
            <person name="Luo F."/>
            <person name="Wang Y."/>
            <person name="Xia P."/>
            <person name="Barry K."/>
            <person name="Daum C."/>
            <person name="Lipzen A."/>
            <person name="Yoshinaga Y."/>
            <person name="Schmutz J."/>
            <person name="Saski C."/>
            <person name="Vermerris W."/>
            <person name="Kresovich S."/>
        </authorList>
    </citation>
    <scope>NUCLEOTIDE SEQUENCE</scope>
</reference>
<organism evidence="3 4">
    <name type="scientific">Sorghum bicolor</name>
    <name type="common">Sorghum</name>
    <name type="synonym">Sorghum vulgare</name>
    <dbReference type="NCBI Taxonomy" id="4558"/>
    <lineage>
        <taxon>Eukaryota</taxon>
        <taxon>Viridiplantae</taxon>
        <taxon>Streptophyta</taxon>
        <taxon>Embryophyta</taxon>
        <taxon>Tracheophyta</taxon>
        <taxon>Spermatophyta</taxon>
        <taxon>Magnoliopsida</taxon>
        <taxon>Liliopsida</taxon>
        <taxon>Poales</taxon>
        <taxon>Poaceae</taxon>
        <taxon>PACMAD clade</taxon>
        <taxon>Panicoideae</taxon>
        <taxon>Andropogonodae</taxon>
        <taxon>Andropogoneae</taxon>
        <taxon>Sorghinae</taxon>
        <taxon>Sorghum</taxon>
    </lineage>
</organism>
<accession>A0A921UJ00</accession>
<reference evidence="3" key="1">
    <citation type="journal article" date="2019" name="BMC Genomics">
        <title>A new reference genome for Sorghum bicolor reveals high levels of sequence similarity between sweet and grain genotypes: implications for the genetics of sugar metabolism.</title>
        <authorList>
            <person name="Cooper E.A."/>
            <person name="Brenton Z.W."/>
            <person name="Flinn B.S."/>
            <person name="Jenkins J."/>
            <person name="Shu S."/>
            <person name="Flowers D."/>
            <person name="Luo F."/>
            <person name="Wang Y."/>
            <person name="Xia P."/>
            <person name="Barry K."/>
            <person name="Daum C."/>
            <person name="Lipzen A."/>
            <person name="Yoshinaga Y."/>
            <person name="Schmutz J."/>
            <person name="Saski C."/>
            <person name="Vermerris W."/>
            <person name="Kresovich S."/>
        </authorList>
    </citation>
    <scope>NUCLEOTIDE SEQUENCE</scope>
</reference>
<feature type="compositionally biased region" description="Low complexity" evidence="1">
    <location>
        <begin position="139"/>
        <end position="155"/>
    </location>
</feature>
<name>A0A921UJ00_SORBI</name>
<evidence type="ECO:0000256" key="1">
    <source>
        <dbReference type="SAM" id="MobiDB-lite"/>
    </source>
</evidence>